<reference evidence="2" key="2">
    <citation type="submission" date="2021-04" db="EMBL/GenBank/DDBJ databases">
        <authorList>
            <person name="Gilroy R."/>
        </authorList>
    </citation>
    <scope>NUCLEOTIDE SEQUENCE</scope>
    <source>
        <strain evidence="2">CHK169-2315</strain>
    </source>
</reference>
<evidence type="ECO:0000313" key="3">
    <source>
        <dbReference type="Proteomes" id="UP000823937"/>
    </source>
</evidence>
<gene>
    <name evidence="2" type="ORF">H9895_06365</name>
</gene>
<dbReference type="EMBL" id="DXHX01000095">
    <property type="protein sequence ID" value="HIV74682.1"/>
    <property type="molecule type" value="Genomic_DNA"/>
</dbReference>
<comment type="caution">
    <text evidence="2">The sequence shown here is derived from an EMBL/GenBank/DDBJ whole genome shotgun (WGS) entry which is preliminary data.</text>
</comment>
<dbReference type="InterPro" id="IPR013766">
    <property type="entry name" value="Thioredoxin_domain"/>
</dbReference>
<sequence>MQEIKQLPLPKDGFLFIHTPFCGTCHVARSFLQKIETTHKEEIFLEMNGSLFPEFMQENKIESVPCLLIVKDGEIKEKIYTFHSVANIYHYVFEYKPELFAR</sequence>
<evidence type="ECO:0000259" key="1">
    <source>
        <dbReference type="Pfam" id="PF00085"/>
    </source>
</evidence>
<protein>
    <submittedName>
        <fullName evidence="2">Thioredoxin family protein</fullName>
    </submittedName>
</protein>
<proteinExistence type="predicted"/>
<dbReference type="InterPro" id="IPR036249">
    <property type="entry name" value="Thioredoxin-like_sf"/>
</dbReference>
<name>A0A9D1TKR9_9BACI</name>
<feature type="domain" description="Thioredoxin" evidence="1">
    <location>
        <begin position="19"/>
        <end position="81"/>
    </location>
</feature>
<dbReference type="SUPFAM" id="SSF52833">
    <property type="entry name" value="Thioredoxin-like"/>
    <property type="match status" value="1"/>
</dbReference>
<dbReference type="Proteomes" id="UP000823937">
    <property type="component" value="Unassembled WGS sequence"/>
</dbReference>
<dbReference type="CDD" id="cd02947">
    <property type="entry name" value="TRX_family"/>
    <property type="match status" value="1"/>
</dbReference>
<dbReference type="Gene3D" id="3.40.30.10">
    <property type="entry name" value="Glutaredoxin"/>
    <property type="match status" value="1"/>
</dbReference>
<accession>A0A9D1TKR9</accession>
<organism evidence="2 3">
    <name type="scientific">Candidatus Pseudogracilibacillus intestinigallinarum</name>
    <dbReference type="NCBI Taxonomy" id="2838742"/>
    <lineage>
        <taxon>Bacteria</taxon>
        <taxon>Bacillati</taxon>
        <taxon>Bacillota</taxon>
        <taxon>Bacilli</taxon>
        <taxon>Bacillales</taxon>
        <taxon>Bacillaceae</taxon>
        <taxon>Pseudogracilibacillus</taxon>
    </lineage>
</organism>
<dbReference type="Pfam" id="PF00085">
    <property type="entry name" value="Thioredoxin"/>
    <property type="match status" value="1"/>
</dbReference>
<reference evidence="2" key="1">
    <citation type="journal article" date="2021" name="PeerJ">
        <title>Extensive microbial diversity within the chicken gut microbiome revealed by metagenomics and culture.</title>
        <authorList>
            <person name="Gilroy R."/>
            <person name="Ravi A."/>
            <person name="Getino M."/>
            <person name="Pursley I."/>
            <person name="Horton D.L."/>
            <person name="Alikhan N.F."/>
            <person name="Baker D."/>
            <person name="Gharbi K."/>
            <person name="Hall N."/>
            <person name="Watson M."/>
            <person name="Adriaenssens E.M."/>
            <person name="Foster-Nyarko E."/>
            <person name="Jarju S."/>
            <person name="Secka A."/>
            <person name="Antonio M."/>
            <person name="Oren A."/>
            <person name="Chaudhuri R.R."/>
            <person name="La Ragione R."/>
            <person name="Hildebrand F."/>
            <person name="Pallen M.J."/>
        </authorList>
    </citation>
    <scope>NUCLEOTIDE SEQUENCE</scope>
    <source>
        <strain evidence="2">CHK169-2315</strain>
    </source>
</reference>
<evidence type="ECO:0000313" key="2">
    <source>
        <dbReference type="EMBL" id="HIV74682.1"/>
    </source>
</evidence>
<dbReference type="AlphaFoldDB" id="A0A9D1TKR9"/>